<dbReference type="NCBIfam" id="TIGR00797">
    <property type="entry name" value="matE"/>
    <property type="match status" value="1"/>
</dbReference>
<gene>
    <name evidence="11" type="ORF">JOC49_002027</name>
</gene>
<dbReference type="PANTHER" id="PTHR43823:SF3">
    <property type="entry name" value="MULTIDRUG EXPORT PROTEIN MEPA"/>
    <property type="match status" value="1"/>
</dbReference>
<dbReference type="PIRSF" id="PIRSF006603">
    <property type="entry name" value="DinF"/>
    <property type="match status" value="1"/>
</dbReference>
<feature type="transmembrane region" description="Helical" evidence="10">
    <location>
        <begin position="233"/>
        <end position="257"/>
    </location>
</feature>
<feature type="transmembrane region" description="Helical" evidence="10">
    <location>
        <begin position="396"/>
        <end position="418"/>
    </location>
</feature>
<feature type="transmembrane region" description="Helical" evidence="10">
    <location>
        <begin position="134"/>
        <end position="152"/>
    </location>
</feature>
<feature type="transmembrane region" description="Helical" evidence="10">
    <location>
        <begin position="52"/>
        <end position="71"/>
    </location>
</feature>
<evidence type="ECO:0000256" key="6">
    <source>
        <dbReference type="ARBA" id="ARBA00022692"/>
    </source>
</evidence>
<keyword evidence="5" id="KW-1003">Cell membrane</keyword>
<evidence type="ECO:0000256" key="1">
    <source>
        <dbReference type="ARBA" id="ARBA00004651"/>
    </source>
</evidence>
<keyword evidence="12" id="KW-1185">Reference proteome</keyword>
<dbReference type="CDD" id="cd13143">
    <property type="entry name" value="MATE_MepA_like"/>
    <property type="match status" value="1"/>
</dbReference>
<keyword evidence="7 10" id="KW-1133">Transmembrane helix</keyword>
<evidence type="ECO:0000256" key="9">
    <source>
        <dbReference type="ARBA" id="ARBA00023251"/>
    </source>
</evidence>
<evidence type="ECO:0000256" key="3">
    <source>
        <dbReference type="ARBA" id="ARBA00022106"/>
    </source>
</evidence>
<evidence type="ECO:0000256" key="7">
    <source>
        <dbReference type="ARBA" id="ARBA00022989"/>
    </source>
</evidence>
<evidence type="ECO:0000256" key="2">
    <source>
        <dbReference type="ARBA" id="ARBA00008417"/>
    </source>
</evidence>
<dbReference type="PANTHER" id="PTHR43823">
    <property type="entry name" value="SPORULATION PROTEIN YKVU"/>
    <property type="match status" value="1"/>
</dbReference>
<evidence type="ECO:0000256" key="4">
    <source>
        <dbReference type="ARBA" id="ARBA00022448"/>
    </source>
</evidence>
<proteinExistence type="inferred from homology"/>
<evidence type="ECO:0000256" key="8">
    <source>
        <dbReference type="ARBA" id="ARBA00023136"/>
    </source>
</evidence>
<feature type="transmembrane region" description="Helical" evidence="10">
    <location>
        <begin position="356"/>
        <end position="375"/>
    </location>
</feature>
<dbReference type="Pfam" id="PF01554">
    <property type="entry name" value="MatE"/>
    <property type="match status" value="2"/>
</dbReference>
<feature type="transmembrane region" description="Helical" evidence="10">
    <location>
        <begin position="12"/>
        <end position="32"/>
    </location>
</feature>
<feature type="transmembrane region" description="Helical" evidence="10">
    <location>
        <begin position="193"/>
        <end position="213"/>
    </location>
</feature>
<comment type="caution">
    <text evidence="11">The sequence shown here is derived from an EMBL/GenBank/DDBJ whole genome shotgun (WGS) entry which is preliminary data.</text>
</comment>
<dbReference type="EMBL" id="JAFBDT010000019">
    <property type="protein sequence ID" value="MBM7562467.1"/>
    <property type="molecule type" value="Genomic_DNA"/>
</dbReference>
<keyword evidence="8 10" id="KW-0472">Membrane</keyword>
<reference evidence="11 12" key="1">
    <citation type="submission" date="2021-01" db="EMBL/GenBank/DDBJ databases">
        <title>Genomic Encyclopedia of Type Strains, Phase IV (KMG-IV): sequencing the most valuable type-strain genomes for metagenomic binning, comparative biology and taxonomic classification.</title>
        <authorList>
            <person name="Goeker M."/>
        </authorList>
    </citation>
    <scope>NUCLEOTIDE SEQUENCE [LARGE SCALE GENOMIC DNA]</scope>
    <source>
        <strain evidence="11 12">DSM 24436</strain>
    </source>
</reference>
<keyword evidence="4" id="KW-0813">Transport</keyword>
<feature type="transmembrane region" description="Helical" evidence="10">
    <location>
        <begin position="269"/>
        <end position="293"/>
    </location>
</feature>
<dbReference type="RefSeq" id="WP_204664897.1">
    <property type="nucleotide sequence ID" value="NZ_JAFBDT010000019.1"/>
</dbReference>
<evidence type="ECO:0000256" key="10">
    <source>
        <dbReference type="SAM" id="Phobius"/>
    </source>
</evidence>
<comment type="similarity">
    <text evidence="2">Belongs to the multi antimicrobial extrusion (MATE) (TC 2.A.66.1) family. MepA subfamily.</text>
</comment>
<sequence>MSHNERLRTESVGKLLLQFSIPAIVGMMVQALYNIVDRIYIGMLGPMPMTGIGLSMPLMILLMGFSMLVGIGSASRISIRLGEDNEAEAEHILGNAFVMLILIMGAVSILGLIFKTPLLYLFGASDATFGYANDYLTIILIGGIFQGLGFGLNNAIRAEGNPRMAMYTMLIGAISNIILDPIFIFVFDMGIQGAALATIISQLLNTIWVIRYFKSGRSRLSLKIENMKLDPRIMISIVTIGMSPFFMQVAASVVTTISNNALATYGGDIAISAMTVINSLAMFFLMPIFGINQGSQPIIGFNYGAKEYKRVKKALTLAILAATSIAVLGFILTQFFTVQMIKLFNSDPELIDVATVGMRTFLKMLPIIGFQIVSSNYFQAVGKAQKSMFMALLRQVLLLIPLFLILPKFFGLMGVWYAGPTADFIASLVTGTFLFIELRHLDSSHNLKASQSV</sequence>
<dbReference type="InterPro" id="IPR051327">
    <property type="entry name" value="MATE_MepA_subfamily"/>
</dbReference>
<protein>
    <recommendedName>
        <fullName evidence="3">Multidrug export protein MepA</fullName>
    </recommendedName>
</protein>
<evidence type="ECO:0000256" key="5">
    <source>
        <dbReference type="ARBA" id="ARBA00022475"/>
    </source>
</evidence>
<keyword evidence="6 10" id="KW-0812">Transmembrane</keyword>
<feature type="transmembrane region" description="Helical" evidence="10">
    <location>
        <begin position="314"/>
        <end position="336"/>
    </location>
</feature>
<feature type="transmembrane region" description="Helical" evidence="10">
    <location>
        <begin position="164"/>
        <end position="187"/>
    </location>
</feature>
<keyword evidence="9" id="KW-0046">Antibiotic resistance</keyword>
<dbReference type="InterPro" id="IPR045070">
    <property type="entry name" value="MATE_MepA-like"/>
</dbReference>
<dbReference type="InterPro" id="IPR048279">
    <property type="entry name" value="MdtK-like"/>
</dbReference>
<evidence type="ECO:0000313" key="11">
    <source>
        <dbReference type="EMBL" id="MBM7562467.1"/>
    </source>
</evidence>
<organism evidence="11 12">
    <name type="scientific">Fusibacter tunisiensis</name>
    <dbReference type="NCBI Taxonomy" id="1008308"/>
    <lineage>
        <taxon>Bacteria</taxon>
        <taxon>Bacillati</taxon>
        <taxon>Bacillota</taxon>
        <taxon>Clostridia</taxon>
        <taxon>Eubacteriales</taxon>
        <taxon>Eubacteriales Family XII. Incertae Sedis</taxon>
        <taxon>Fusibacter</taxon>
    </lineage>
</organism>
<feature type="transmembrane region" description="Helical" evidence="10">
    <location>
        <begin position="92"/>
        <end position="114"/>
    </location>
</feature>
<dbReference type="Proteomes" id="UP000767854">
    <property type="component" value="Unassembled WGS sequence"/>
</dbReference>
<name>A0ABS2MSW8_9FIRM</name>
<accession>A0ABS2MSW8</accession>
<comment type="subcellular location">
    <subcellularLocation>
        <location evidence="1">Cell membrane</location>
        <topology evidence="1">Multi-pass membrane protein</topology>
    </subcellularLocation>
</comment>
<evidence type="ECO:0000313" key="12">
    <source>
        <dbReference type="Proteomes" id="UP000767854"/>
    </source>
</evidence>
<dbReference type="InterPro" id="IPR002528">
    <property type="entry name" value="MATE_fam"/>
</dbReference>